<dbReference type="InterPro" id="IPR051320">
    <property type="entry name" value="Viral_Replic_Matur_Polypro"/>
</dbReference>
<dbReference type="FunFam" id="3.30.70.270:FF:000003">
    <property type="entry name" value="Transposon Ty3-G Gag-Pol polyprotein"/>
    <property type="match status" value="1"/>
</dbReference>
<gene>
    <name evidence="4" type="ORF">AAFF_G00334780</name>
</gene>
<dbReference type="EC" id="3.1.26.4" evidence="2"/>
<dbReference type="EMBL" id="JAINUG010000052">
    <property type="protein sequence ID" value="KAJ8404615.1"/>
    <property type="molecule type" value="Genomic_DNA"/>
</dbReference>
<evidence type="ECO:0000256" key="2">
    <source>
        <dbReference type="ARBA" id="ARBA00012180"/>
    </source>
</evidence>
<dbReference type="InterPro" id="IPR043502">
    <property type="entry name" value="DNA/RNA_pol_sf"/>
</dbReference>
<dbReference type="InterPro" id="IPR043128">
    <property type="entry name" value="Rev_trsase/Diguanyl_cyclase"/>
</dbReference>
<evidence type="ECO:0000259" key="3">
    <source>
        <dbReference type="Pfam" id="PF00078"/>
    </source>
</evidence>
<dbReference type="PANTHER" id="PTHR33064">
    <property type="entry name" value="POL PROTEIN"/>
    <property type="match status" value="1"/>
</dbReference>
<dbReference type="Gene3D" id="3.30.70.270">
    <property type="match status" value="1"/>
</dbReference>
<evidence type="ECO:0000256" key="1">
    <source>
        <dbReference type="ARBA" id="ARBA00010879"/>
    </source>
</evidence>
<sequence>MPFGLCNAPRTFQCLMECIFGDKHFESLLLYLDYIVISSSCFDTHLQRLEMVLERLQQRNLKLKLSKCHFFQMEVRYLGHIISASEVAMDPEKINAVAG</sequence>
<evidence type="ECO:0000313" key="4">
    <source>
        <dbReference type="EMBL" id="KAJ8404615.1"/>
    </source>
</evidence>
<comment type="caution">
    <text evidence="4">The sequence shown here is derived from an EMBL/GenBank/DDBJ whole genome shotgun (WGS) entry which is preliminary data.</text>
</comment>
<dbReference type="InterPro" id="IPR000477">
    <property type="entry name" value="RT_dom"/>
</dbReference>
<dbReference type="Pfam" id="PF00078">
    <property type="entry name" value="RVT_1"/>
    <property type="match status" value="1"/>
</dbReference>
<keyword evidence="5" id="KW-1185">Reference proteome</keyword>
<dbReference type="GO" id="GO:0004523">
    <property type="term" value="F:RNA-DNA hybrid ribonuclease activity"/>
    <property type="evidence" value="ECO:0007669"/>
    <property type="project" value="UniProtKB-EC"/>
</dbReference>
<dbReference type="AlphaFoldDB" id="A0AAD7SL30"/>
<reference evidence="4" key="1">
    <citation type="journal article" date="2023" name="Science">
        <title>Genome structures resolve the early diversification of teleost fishes.</title>
        <authorList>
            <person name="Parey E."/>
            <person name="Louis A."/>
            <person name="Montfort J."/>
            <person name="Bouchez O."/>
            <person name="Roques C."/>
            <person name="Iampietro C."/>
            <person name="Lluch J."/>
            <person name="Castinel A."/>
            <person name="Donnadieu C."/>
            <person name="Desvignes T."/>
            <person name="Floi Bucao C."/>
            <person name="Jouanno E."/>
            <person name="Wen M."/>
            <person name="Mejri S."/>
            <person name="Dirks R."/>
            <person name="Jansen H."/>
            <person name="Henkel C."/>
            <person name="Chen W.J."/>
            <person name="Zahm M."/>
            <person name="Cabau C."/>
            <person name="Klopp C."/>
            <person name="Thompson A.W."/>
            <person name="Robinson-Rechavi M."/>
            <person name="Braasch I."/>
            <person name="Lecointre G."/>
            <person name="Bobe J."/>
            <person name="Postlethwait J.H."/>
            <person name="Berthelot C."/>
            <person name="Roest Crollius H."/>
            <person name="Guiguen Y."/>
        </authorList>
    </citation>
    <scope>NUCLEOTIDE SEQUENCE</scope>
    <source>
        <strain evidence="4">NC1722</strain>
    </source>
</reference>
<feature type="domain" description="Reverse transcriptase" evidence="3">
    <location>
        <begin position="1"/>
        <end position="82"/>
    </location>
</feature>
<dbReference type="Proteomes" id="UP001221898">
    <property type="component" value="Unassembled WGS sequence"/>
</dbReference>
<organism evidence="4 5">
    <name type="scientific">Aldrovandia affinis</name>
    <dbReference type="NCBI Taxonomy" id="143900"/>
    <lineage>
        <taxon>Eukaryota</taxon>
        <taxon>Metazoa</taxon>
        <taxon>Chordata</taxon>
        <taxon>Craniata</taxon>
        <taxon>Vertebrata</taxon>
        <taxon>Euteleostomi</taxon>
        <taxon>Actinopterygii</taxon>
        <taxon>Neopterygii</taxon>
        <taxon>Teleostei</taxon>
        <taxon>Notacanthiformes</taxon>
        <taxon>Halosauridae</taxon>
        <taxon>Aldrovandia</taxon>
    </lineage>
</organism>
<protein>
    <recommendedName>
        <fullName evidence="2">ribonuclease H</fullName>
        <ecNumber evidence="2">3.1.26.4</ecNumber>
    </recommendedName>
</protein>
<name>A0AAD7SL30_9TELE</name>
<accession>A0AAD7SL30</accession>
<dbReference type="CDD" id="cd01647">
    <property type="entry name" value="RT_LTR"/>
    <property type="match status" value="1"/>
</dbReference>
<dbReference type="PANTHER" id="PTHR33064:SF37">
    <property type="entry name" value="RIBONUCLEASE H"/>
    <property type="match status" value="1"/>
</dbReference>
<proteinExistence type="inferred from homology"/>
<comment type="similarity">
    <text evidence="1">Belongs to the beta type-B retroviral polymerase family. HERV class-II K(HML-2) pol subfamily.</text>
</comment>
<evidence type="ECO:0000313" key="5">
    <source>
        <dbReference type="Proteomes" id="UP001221898"/>
    </source>
</evidence>
<dbReference type="SUPFAM" id="SSF56672">
    <property type="entry name" value="DNA/RNA polymerases"/>
    <property type="match status" value="1"/>
</dbReference>